<name>A0AAW5QUH5_9HYPH</name>
<evidence type="ECO:0000313" key="1">
    <source>
        <dbReference type="EMBL" id="MCT8970882.1"/>
    </source>
</evidence>
<protein>
    <submittedName>
        <fullName evidence="1">Uncharacterized protein</fullName>
    </submittedName>
</protein>
<reference evidence="1 2" key="1">
    <citation type="submission" date="2022-04" db="EMBL/GenBank/DDBJ databases">
        <authorList>
            <person name="Ye Y.-Q."/>
            <person name="Du Z.-J."/>
        </authorList>
    </citation>
    <scope>NUCLEOTIDE SEQUENCE [LARGE SCALE GENOMIC DNA]</scope>
    <source>
        <strain evidence="1 2">A6E488</strain>
    </source>
</reference>
<accession>A0AAW5QUH5</accession>
<sequence length="81" mass="8412">MTAPDLVEFAAIPDVFASGLGRAEDVGGGCIRLTFFANDNGQRVVAAKVVMPAEAVADLVKAIHNGRRQTIDEAGEVASVN</sequence>
<comment type="caution">
    <text evidence="1">The sequence shown here is derived from an EMBL/GenBank/DDBJ whole genome shotgun (WGS) entry which is preliminary data.</text>
</comment>
<dbReference type="Proteomes" id="UP001320898">
    <property type="component" value="Unassembled WGS sequence"/>
</dbReference>
<dbReference type="RefSeq" id="WP_261614460.1">
    <property type="nucleotide sequence ID" value="NZ_JALIDZ010000002.1"/>
</dbReference>
<evidence type="ECO:0000313" key="2">
    <source>
        <dbReference type="Proteomes" id="UP001320898"/>
    </source>
</evidence>
<organism evidence="1 2">
    <name type="scientific">Microbaculum marinisediminis</name>
    <dbReference type="NCBI Taxonomy" id="2931392"/>
    <lineage>
        <taxon>Bacteria</taxon>
        <taxon>Pseudomonadati</taxon>
        <taxon>Pseudomonadota</taxon>
        <taxon>Alphaproteobacteria</taxon>
        <taxon>Hyphomicrobiales</taxon>
        <taxon>Tepidamorphaceae</taxon>
        <taxon>Microbaculum</taxon>
    </lineage>
</organism>
<dbReference type="EMBL" id="JALIDZ010000002">
    <property type="protein sequence ID" value="MCT8970882.1"/>
    <property type="molecule type" value="Genomic_DNA"/>
</dbReference>
<keyword evidence="2" id="KW-1185">Reference proteome</keyword>
<gene>
    <name evidence="1" type="ORF">MUB46_03320</name>
</gene>
<dbReference type="AlphaFoldDB" id="A0AAW5QUH5"/>
<proteinExistence type="predicted"/>